<proteinExistence type="predicted"/>
<keyword evidence="3" id="KW-1185">Reference proteome</keyword>
<dbReference type="SUPFAM" id="SSF56747">
    <property type="entry name" value="Prim-pol domain"/>
    <property type="match status" value="1"/>
</dbReference>
<evidence type="ECO:0000313" key="2">
    <source>
        <dbReference type="EMBL" id="QIK61784.1"/>
    </source>
</evidence>
<dbReference type="InterPro" id="IPR015330">
    <property type="entry name" value="DNA_primase/pol_bifunc_N"/>
</dbReference>
<protein>
    <submittedName>
        <fullName evidence="2">DUF3987 domain-containing protein</fullName>
    </submittedName>
</protein>
<dbReference type="Proteomes" id="UP000502677">
    <property type="component" value="Chromosome"/>
</dbReference>
<sequence>MVEEHWHRGLQCHCLFAAQGRGSHHYFRVYDVEIGNSRSKLHPGVDVRGEGGLVVGPGSRTSEGVYTGSLKNIPDAPQALLDLIPERQSYKEMSDEEAAELAGVEKVAEPSESELADLSHIQSWLLALPRKWSAGDGWHDTVFRSSCWLWRMVRTPSYALTEDKALEIMLTCTPVWPEWSEDRILEQWESARESTRGQFADPPAEQLPEILDFVESVNLLPAFAPKSQRSFLEVVGDPDAKPVKLIEECLLAGLGVQQTASVIYGSKCSDRYKGGEYGLRRLYRDVEGVESKLKPRVSEAATTPAAGTAIVIDDAPATEPVAESTQEPLATIEKPDLPERPEAAKLLTESERRAITGKSWWGTDYLEWAKEITSVYNGPYHRMNRWFVLSAVFSTVGIIPYEGGSDKGLNIYGFVIGDTTTGKSESLRIMNSVLRTCFTEEDDPDIGGDPSPSALGAKLIERDGKATLFNKDEAHGQIAEMKKKDYLAGLSQALTLLYDGEVPKMLRTTNKEVSDKRARTYFSIHYMGTFEGVTDVLEPSDWESGFLPRFVWAIGDEHQRTREAMRPRIRQPGRGREIDPRAMQKQWAAQFRSTANRIAPSGEPAEMEIDDFLIERFVTCQERMYELADEQPEMKERLYPSVKRMSDAILKAACLVALSEGRRVLEETDLLLAIEQGEEWFGNLLHLVTATDSSPFVRSVAKLEKVIRSAGGEMRMENVYRRSPMETKGATDTLVAQLVAEGRAKRELQNNGDTQILKLIGGVT</sequence>
<dbReference type="Pfam" id="PF09250">
    <property type="entry name" value="Prim-Pol"/>
    <property type="match status" value="1"/>
</dbReference>
<evidence type="ECO:0000313" key="3">
    <source>
        <dbReference type="Proteomes" id="UP000502677"/>
    </source>
</evidence>
<gene>
    <name evidence="2" type="ORF">G7068_00095</name>
</gene>
<organism evidence="2 3">
    <name type="scientific">Leucobacter viscericola</name>
    <dbReference type="NCBI Taxonomy" id="2714935"/>
    <lineage>
        <taxon>Bacteria</taxon>
        <taxon>Bacillati</taxon>
        <taxon>Actinomycetota</taxon>
        <taxon>Actinomycetes</taxon>
        <taxon>Micrococcales</taxon>
        <taxon>Microbacteriaceae</taxon>
        <taxon>Leucobacter</taxon>
    </lineage>
</organism>
<dbReference type="InterPro" id="IPR025048">
    <property type="entry name" value="DUF3987"/>
</dbReference>
<feature type="domain" description="DNA primase/polymerase bifunctional N-terminal" evidence="1">
    <location>
        <begin position="18"/>
        <end position="77"/>
    </location>
</feature>
<dbReference type="AlphaFoldDB" id="A0A6G7XB07"/>
<name>A0A6G7XB07_9MICO</name>
<dbReference type="Pfam" id="PF13148">
    <property type="entry name" value="DUF3987"/>
    <property type="match status" value="1"/>
</dbReference>
<dbReference type="EMBL" id="CP049863">
    <property type="protein sequence ID" value="QIK61784.1"/>
    <property type="molecule type" value="Genomic_DNA"/>
</dbReference>
<dbReference type="KEGG" id="lvi:G7068_00095"/>
<reference evidence="2 3" key="1">
    <citation type="submission" date="2020-03" db="EMBL/GenBank/DDBJ databases">
        <title>Leucobacter sp. nov., isolated from beetles.</title>
        <authorList>
            <person name="Hyun D.-W."/>
            <person name="Bae J.-W."/>
        </authorList>
    </citation>
    <scope>NUCLEOTIDE SEQUENCE [LARGE SCALE GENOMIC DNA]</scope>
    <source>
        <strain evidence="2 3">HDW9C</strain>
    </source>
</reference>
<evidence type="ECO:0000259" key="1">
    <source>
        <dbReference type="Pfam" id="PF09250"/>
    </source>
</evidence>
<accession>A0A6G7XB07</accession>